<dbReference type="UniPathway" id="UPA00121">
    <property type="reaction ID" value="UER00345"/>
</dbReference>
<dbReference type="KEGG" id="srt:Srot_0313"/>
<organism evidence="12 13">
    <name type="scientific">Segniliparus rotundus (strain ATCC BAA-972 / CDC 1076 / CIP 108378 / DSM 44985 / JCM 13578)</name>
    <dbReference type="NCBI Taxonomy" id="640132"/>
    <lineage>
        <taxon>Bacteria</taxon>
        <taxon>Bacillati</taxon>
        <taxon>Actinomycetota</taxon>
        <taxon>Actinomycetes</taxon>
        <taxon>Mycobacteriales</taxon>
        <taxon>Segniliparaceae</taxon>
        <taxon>Segniliparus</taxon>
    </lineage>
</organism>
<dbReference type="eggNOG" id="COG0077">
    <property type="taxonomic scope" value="Bacteria"/>
</dbReference>
<feature type="domain" description="ACT" evidence="11">
    <location>
        <begin position="196"/>
        <end position="273"/>
    </location>
</feature>
<keyword evidence="13" id="KW-1185">Reference proteome</keyword>
<evidence type="ECO:0000259" key="11">
    <source>
        <dbReference type="PROSITE" id="PS51671"/>
    </source>
</evidence>
<dbReference type="Gene3D" id="3.30.70.260">
    <property type="match status" value="1"/>
</dbReference>
<keyword evidence="6" id="KW-0584">Phenylalanine biosynthesis</keyword>
<dbReference type="SUPFAM" id="SSF53850">
    <property type="entry name" value="Periplasmic binding protein-like II"/>
    <property type="match status" value="1"/>
</dbReference>
<dbReference type="STRING" id="640132.Srot_0313"/>
<sequence>MIAYFGPSGTFTEAAMLDFVRRGLAPDTGALALNSPQDVIAAVRDGTARYGCVPVESTADGSVAPTLDGLVAGEPVQIVAETQLEVSFSVLLAPEADPDEVATVAAYPVAAAQVRSWLAQRWPRAAVVPASSNAAAALDAAEGRADAAVTTPIMAERLSLREAARSVADITGSRTRFALISAPCAPPPRTGSDRTAVALRLAHAPGSLANAMNQLALRDLDLIRIESRPTRNQPEPYWFFLDFVGHVDDPVVAEALKSLWQHSIEVFYLGSWSCESFGGAANRPIGVPPPSDEAARRWVAGLRSPSSRP</sequence>
<dbReference type="GO" id="GO:0009094">
    <property type="term" value="P:L-phenylalanine biosynthetic process"/>
    <property type="evidence" value="ECO:0007669"/>
    <property type="project" value="UniProtKB-UniPathway"/>
</dbReference>
<evidence type="ECO:0000256" key="2">
    <source>
        <dbReference type="ARBA" id="ARBA00013147"/>
    </source>
</evidence>
<dbReference type="PROSITE" id="PS51171">
    <property type="entry name" value="PREPHENATE_DEHYDR_3"/>
    <property type="match status" value="1"/>
</dbReference>
<feature type="domain" description="Prephenate dehydratase" evidence="10">
    <location>
        <begin position="1"/>
        <end position="182"/>
    </location>
</feature>
<dbReference type="HOGENOM" id="CLU_035008_0_0_11"/>
<dbReference type="PANTHER" id="PTHR21022">
    <property type="entry name" value="PREPHENATE DEHYDRATASE P PROTEIN"/>
    <property type="match status" value="1"/>
</dbReference>
<proteinExistence type="predicted"/>
<dbReference type="PANTHER" id="PTHR21022:SF19">
    <property type="entry name" value="PREPHENATE DEHYDRATASE-RELATED"/>
    <property type="match status" value="1"/>
</dbReference>
<dbReference type="Gene3D" id="3.40.190.10">
    <property type="entry name" value="Periplasmic binding protein-like II"/>
    <property type="match status" value="2"/>
</dbReference>
<reference evidence="12 13" key="1">
    <citation type="journal article" date="2010" name="Stand. Genomic Sci.">
        <title>Complete genome sequence of Segniliparus rotundus type strain (CDC 1076).</title>
        <authorList>
            <person name="Sikorski J."/>
            <person name="Lapidus A."/>
            <person name="Copeland A."/>
            <person name="Misra M."/>
            <person name="Glavina Del Rio T."/>
            <person name="Nolan M."/>
            <person name="Lucas S."/>
            <person name="Chen F."/>
            <person name="Tice H."/>
            <person name="Cheng J.F."/>
            <person name="Jando M."/>
            <person name="Schneider S."/>
            <person name="Bruce D."/>
            <person name="Goodwin L."/>
            <person name="Pitluck S."/>
            <person name="Liolios K."/>
            <person name="Mikhailova N."/>
            <person name="Pati A."/>
            <person name="Ivanova N."/>
            <person name="Mavromatis K."/>
            <person name="Chen A."/>
            <person name="Palaniappan K."/>
            <person name="Chertkov O."/>
            <person name="Land M."/>
            <person name="Hauser L."/>
            <person name="Chang Y.J."/>
            <person name="Jeffries C.D."/>
            <person name="Brettin T."/>
            <person name="Detter J.C."/>
            <person name="Han C."/>
            <person name="Rohde M."/>
            <person name="Goker M."/>
            <person name="Bristow J."/>
            <person name="Eisen J.A."/>
            <person name="Markowitz V."/>
            <person name="Hugenholtz P."/>
            <person name="Kyrpides N.C."/>
            <person name="Klenk H.P."/>
        </authorList>
    </citation>
    <scope>NUCLEOTIDE SEQUENCE [LARGE SCALE GENOMIC DNA]</scope>
    <source>
        <strain evidence="13">ATCC BAA-972 / CDC 1076 / CIP 108378 / DSM 44985 / JCM 13578</strain>
    </source>
</reference>
<evidence type="ECO:0000256" key="8">
    <source>
        <dbReference type="ARBA" id="ARBA00047848"/>
    </source>
</evidence>
<dbReference type="PIRSF" id="PIRSF001500">
    <property type="entry name" value="Chor_mut_pdt_Ppr"/>
    <property type="match status" value="1"/>
</dbReference>
<dbReference type="PROSITE" id="PS51671">
    <property type="entry name" value="ACT"/>
    <property type="match status" value="1"/>
</dbReference>
<keyword evidence="4" id="KW-0028">Amino-acid biosynthesis</keyword>
<evidence type="ECO:0000256" key="6">
    <source>
        <dbReference type="ARBA" id="ARBA00023222"/>
    </source>
</evidence>
<dbReference type="OrthoDB" id="9802281at2"/>
<dbReference type="InterPro" id="IPR001086">
    <property type="entry name" value="Preph_deHydtase"/>
</dbReference>
<dbReference type="InterPro" id="IPR045865">
    <property type="entry name" value="ACT-like_dom_sf"/>
</dbReference>
<keyword evidence="7 12" id="KW-0456">Lyase</keyword>
<dbReference type="GO" id="GO:0004664">
    <property type="term" value="F:prephenate dehydratase activity"/>
    <property type="evidence" value="ECO:0007669"/>
    <property type="project" value="UniProtKB-EC"/>
</dbReference>
<evidence type="ECO:0000256" key="1">
    <source>
        <dbReference type="ARBA" id="ARBA00004741"/>
    </source>
</evidence>
<feature type="site" description="Essential for prephenate dehydratase activity" evidence="9">
    <location>
        <position position="175"/>
    </location>
</feature>
<dbReference type="EC" id="4.2.1.51" evidence="2"/>
<accession>D6ZB41</accession>
<evidence type="ECO:0000259" key="10">
    <source>
        <dbReference type="PROSITE" id="PS51171"/>
    </source>
</evidence>
<gene>
    <name evidence="12" type="ordered locus">Srot_0313</name>
</gene>
<dbReference type="Proteomes" id="UP000002247">
    <property type="component" value="Chromosome"/>
</dbReference>
<evidence type="ECO:0000256" key="4">
    <source>
        <dbReference type="ARBA" id="ARBA00022605"/>
    </source>
</evidence>
<protein>
    <recommendedName>
        <fullName evidence="3">Prephenate dehydratase</fullName>
        <ecNumber evidence="2">4.2.1.51</ecNumber>
    </recommendedName>
</protein>
<dbReference type="InterPro" id="IPR002912">
    <property type="entry name" value="ACT_dom"/>
</dbReference>
<dbReference type="Pfam" id="PF00800">
    <property type="entry name" value="PDT"/>
    <property type="match status" value="1"/>
</dbReference>
<comment type="pathway">
    <text evidence="1">Amino-acid biosynthesis; L-phenylalanine biosynthesis; phenylpyruvate from prephenate: step 1/1.</text>
</comment>
<evidence type="ECO:0000256" key="5">
    <source>
        <dbReference type="ARBA" id="ARBA00023141"/>
    </source>
</evidence>
<evidence type="ECO:0000313" key="12">
    <source>
        <dbReference type="EMBL" id="ADG96800.1"/>
    </source>
</evidence>
<evidence type="ECO:0000256" key="7">
    <source>
        <dbReference type="ARBA" id="ARBA00023239"/>
    </source>
</evidence>
<keyword evidence="5" id="KW-0057">Aromatic amino acid biosynthesis</keyword>
<dbReference type="AlphaFoldDB" id="D6ZB41"/>
<comment type="catalytic activity">
    <reaction evidence="8">
        <text>prephenate + H(+) = 3-phenylpyruvate + CO2 + H2O</text>
        <dbReference type="Rhea" id="RHEA:21648"/>
        <dbReference type="ChEBI" id="CHEBI:15377"/>
        <dbReference type="ChEBI" id="CHEBI:15378"/>
        <dbReference type="ChEBI" id="CHEBI:16526"/>
        <dbReference type="ChEBI" id="CHEBI:18005"/>
        <dbReference type="ChEBI" id="CHEBI:29934"/>
        <dbReference type="EC" id="4.2.1.51"/>
    </reaction>
</comment>
<evidence type="ECO:0000313" key="13">
    <source>
        <dbReference type="Proteomes" id="UP000002247"/>
    </source>
</evidence>
<dbReference type="GO" id="GO:0005737">
    <property type="term" value="C:cytoplasm"/>
    <property type="evidence" value="ECO:0007669"/>
    <property type="project" value="TreeGrafter"/>
</dbReference>
<name>D6ZB41_SEGRD</name>
<dbReference type="NCBIfam" id="NF008865">
    <property type="entry name" value="PRK11898.1"/>
    <property type="match status" value="1"/>
</dbReference>
<dbReference type="SUPFAM" id="SSF55021">
    <property type="entry name" value="ACT-like"/>
    <property type="match status" value="1"/>
</dbReference>
<evidence type="ECO:0000256" key="9">
    <source>
        <dbReference type="PIRSR" id="PIRSR001500-2"/>
    </source>
</evidence>
<dbReference type="InterPro" id="IPR008242">
    <property type="entry name" value="Chor_mutase/pphenate_deHydtase"/>
</dbReference>
<evidence type="ECO:0000256" key="3">
    <source>
        <dbReference type="ARBA" id="ARBA00021872"/>
    </source>
</evidence>
<dbReference type="RefSeq" id="WP_013137256.1">
    <property type="nucleotide sequence ID" value="NC_014168.1"/>
</dbReference>
<dbReference type="CDD" id="cd04905">
    <property type="entry name" value="ACT_CM-PDT"/>
    <property type="match status" value="1"/>
</dbReference>
<dbReference type="EMBL" id="CP001958">
    <property type="protein sequence ID" value="ADG96800.1"/>
    <property type="molecule type" value="Genomic_DNA"/>
</dbReference>